<dbReference type="SMR" id="A0A1J6KDS0"/>
<keyword evidence="3" id="KW-1185">Reference proteome</keyword>
<evidence type="ECO:0000259" key="1">
    <source>
        <dbReference type="PROSITE" id="PS51358"/>
    </source>
</evidence>
<accession>A0A1J6KDS0</accession>
<proteinExistence type="predicted"/>
<dbReference type="PANTHER" id="PTHR13904:SF0">
    <property type="entry name" value="U4_U6 SMALL NUCLEAR RIBONUCLEOPROTEIN PRP31"/>
    <property type="match status" value="1"/>
</dbReference>
<feature type="domain" description="Nop" evidence="1">
    <location>
        <begin position="46"/>
        <end position="150"/>
    </location>
</feature>
<dbReference type="EMBL" id="MJEQ01002129">
    <property type="protein sequence ID" value="OIT28229.1"/>
    <property type="molecule type" value="Genomic_DNA"/>
</dbReference>
<comment type="caution">
    <text evidence="2">The sequence shown here is derived from an EMBL/GenBank/DDBJ whole genome shotgun (WGS) entry which is preliminary data.</text>
</comment>
<dbReference type="AlphaFoldDB" id="A0A1J6KDS0"/>
<gene>
    <name evidence="2" type="ORF">A4A49_19681</name>
</gene>
<evidence type="ECO:0000313" key="3">
    <source>
        <dbReference type="Proteomes" id="UP000187609"/>
    </source>
</evidence>
<sequence>MATITNFFLADMEERSQADMDELSQANIEELSQADVLDEQLIERNIAPNLSALVGTAVAAKLITSAGGLSSLAKMPACNILNLGVNLAGYIEQTDIIQTTPPPLRKQVCILLATKSLYAARVDSLRGDRTGIFGKYLREEIRIKIEKWQDQV</sequence>
<dbReference type="PROSITE" id="PS51358">
    <property type="entry name" value="NOP"/>
    <property type="match status" value="1"/>
</dbReference>
<dbReference type="InterPro" id="IPR036070">
    <property type="entry name" value="Nop_dom_sf"/>
</dbReference>
<dbReference type="Gramene" id="OIT28229">
    <property type="protein sequence ID" value="OIT28229"/>
    <property type="gene ID" value="A4A49_19681"/>
</dbReference>
<dbReference type="InterPro" id="IPR002687">
    <property type="entry name" value="Nop_dom"/>
</dbReference>
<dbReference type="STRING" id="49451.A0A1J6KDS0"/>
<dbReference type="GO" id="GO:0071011">
    <property type="term" value="C:precatalytic spliceosome"/>
    <property type="evidence" value="ECO:0007669"/>
    <property type="project" value="TreeGrafter"/>
</dbReference>
<dbReference type="GO" id="GO:0046540">
    <property type="term" value="C:U4/U6 x U5 tri-snRNP complex"/>
    <property type="evidence" value="ECO:0007669"/>
    <property type="project" value="InterPro"/>
</dbReference>
<evidence type="ECO:0000313" key="2">
    <source>
        <dbReference type="EMBL" id="OIT28229.1"/>
    </source>
</evidence>
<dbReference type="SUPFAM" id="SSF89124">
    <property type="entry name" value="Nop domain"/>
    <property type="match status" value="1"/>
</dbReference>
<reference evidence="2" key="1">
    <citation type="submission" date="2016-11" db="EMBL/GenBank/DDBJ databases">
        <title>The genome of Nicotiana attenuata.</title>
        <authorList>
            <person name="Xu S."/>
            <person name="Brockmoeller T."/>
            <person name="Gaquerel E."/>
            <person name="Navarro A."/>
            <person name="Kuhl H."/>
            <person name="Gase K."/>
            <person name="Ling Z."/>
            <person name="Zhou W."/>
            <person name="Kreitzer C."/>
            <person name="Stanke M."/>
            <person name="Tang H."/>
            <person name="Lyons E."/>
            <person name="Pandey P."/>
            <person name="Pandey S.P."/>
            <person name="Timmermann B."/>
            <person name="Baldwin I.T."/>
        </authorList>
    </citation>
    <scope>NUCLEOTIDE SEQUENCE [LARGE SCALE GENOMIC DNA]</scope>
    <source>
        <strain evidence="2">UT</strain>
    </source>
</reference>
<dbReference type="Gene3D" id="1.10.246.90">
    <property type="entry name" value="Nop domain"/>
    <property type="match status" value="1"/>
</dbReference>
<dbReference type="GO" id="GO:0000244">
    <property type="term" value="P:spliceosomal tri-snRNP complex assembly"/>
    <property type="evidence" value="ECO:0007669"/>
    <property type="project" value="InterPro"/>
</dbReference>
<dbReference type="PANTHER" id="PTHR13904">
    <property type="entry name" value="PRE-MRNA SPLICING FACTOR PRP31"/>
    <property type="match status" value="1"/>
</dbReference>
<dbReference type="GO" id="GO:0005687">
    <property type="term" value="C:U4 snRNP"/>
    <property type="evidence" value="ECO:0007669"/>
    <property type="project" value="TreeGrafter"/>
</dbReference>
<name>A0A1J6KDS0_NICAT</name>
<dbReference type="OMA" id="FFLADME"/>
<protein>
    <recommendedName>
        <fullName evidence="1">Nop domain-containing protein</fullName>
    </recommendedName>
</protein>
<dbReference type="InterPro" id="IPR042239">
    <property type="entry name" value="Nop_C"/>
</dbReference>
<dbReference type="Proteomes" id="UP000187609">
    <property type="component" value="Unassembled WGS sequence"/>
</dbReference>
<dbReference type="Pfam" id="PF01798">
    <property type="entry name" value="Nop"/>
    <property type="match status" value="1"/>
</dbReference>
<organism evidence="2 3">
    <name type="scientific">Nicotiana attenuata</name>
    <name type="common">Coyote tobacco</name>
    <dbReference type="NCBI Taxonomy" id="49451"/>
    <lineage>
        <taxon>Eukaryota</taxon>
        <taxon>Viridiplantae</taxon>
        <taxon>Streptophyta</taxon>
        <taxon>Embryophyta</taxon>
        <taxon>Tracheophyta</taxon>
        <taxon>Spermatophyta</taxon>
        <taxon>Magnoliopsida</taxon>
        <taxon>eudicotyledons</taxon>
        <taxon>Gunneridae</taxon>
        <taxon>Pentapetalae</taxon>
        <taxon>asterids</taxon>
        <taxon>lamiids</taxon>
        <taxon>Solanales</taxon>
        <taxon>Solanaceae</taxon>
        <taxon>Nicotianoideae</taxon>
        <taxon>Nicotianeae</taxon>
        <taxon>Nicotiana</taxon>
    </lineage>
</organism>
<dbReference type="InterPro" id="IPR027105">
    <property type="entry name" value="Prp31"/>
</dbReference>